<organism evidence="1 2">
    <name type="scientific">Actinoplanes regularis</name>
    <dbReference type="NCBI Taxonomy" id="52697"/>
    <lineage>
        <taxon>Bacteria</taxon>
        <taxon>Bacillati</taxon>
        <taxon>Actinomycetota</taxon>
        <taxon>Actinomycetes</taxon>
        <taxon>Micromonosporales</taxon>
        <taxon>Micromonosporaceae</taxon>
        <taxon>Actinoplanes</taxon>
    </lineage>
</organism>
<reference evidence="1 2" key="1">
    <citation type="submission" date="2017-06" db="EMBL/GenBank/DDBJ databases">
        <authorList>
            <person name="Kim H.J."/>
            <person name="Triplett B.A."/>
        </authorList>
    </citation>
    <scope>NUCLEOTIDE SEQUENCE [LARGE SCALE GENOMIC DNA]</scope>
    <source>
        <strain evidence="1 2">DSM 43151</strain>
    </source>
</reference>
<dbReference type="RefSeq" id="WP_179277336.1">
    <property type="nucleotide sequence ID" value="NZ_BOMU01000071.1"/>
</dbReference>
<gene>
    <name evidence="1" type="ORF">SAMN06264365_1149</name>
</gene>
<proteinExistence type="predicted"/>
<name>A0A239DN69_9ACTN</name>
<accession>A0A239DN69</accession>
<dbReference type="AlphaFoldDB" id="A0A239DN69"/>
<evidence type="ECO:0000313" key="1">
    <source>
        <dbReference type="EMBL" id="SNS33807.1"/>
    </source>
</evidence>
<dbReference type="Proteomes" id="UP000198415">
    <property type="component" value="Unassembled WGS sequence"/>
</dbReference>
<sequence length="56" mass="6299">MVKAKIDWCSSPELVIDAAPGERVNLRVHAAGLFYEKLMNQVFRPSRFLALDPARA</sequence>
<dbReference type="EMBL" id="FZNR01000014">
    <property type="protein sequence ID" value="SNS33807.1"/>
    <property type="molecule type" value="Genomic_DNA"/>
</dbReference>
<protein>
    <submittedName>
        <fullName evidence="1">Uncharacterized protein</fullName>
    </submittedName>
</protein>
<keyword evidence="2" id="KW-1185">Reference proteome</keyword>
<evidence type="ECO:0000313" key="2">
    <source>
        <dbReference type="Proteomes" id="UP000198415"/>
    </source>
</evidence>